<evidence type="ECO:0000256" key="5">
    <source>
        <dbReference type="ARBA" id="ARBA00022824"/>
    </source>
</evidence>
<comment type="similarity">
    <text evidence="2">Belongs to the OST4 family.</text>
</comment>
<evidence type="ECO:0000256" key="7">
    <source>
        <dbReference type="ARBA" id="ARBA00022989"/>
    </source>
</evidence>
<evidence type="ECO:0000256" key="8">
    <source>
        <dbReference type="ARBA" id="ARBA00023136"/>
    </source>
</evidence>
<reference evidence="11 13" key="2">
    <citation type="submission" date="2023-09" db="EMBL/GenBank/DDBJ databases">
        <title>Complete-Gapless Cercospora beticola genome.</title>
        <authorList>
            <person name="Wyatt N.A."/>
            <person name="Spanner R.E."/>
            <person name="Bolton M.D."/>
        </authorList>
    </citation>
    <scope>NUCLEOTIDE SEQUENCE [LARGE SCALE GENOMIC DNA]</scope>
    <source>
        <strain evidence="11">Cb09-40</strain>
    </source>
</reference>
<protein>
    <recommendedName>
        <fullName evidence="3">Dolichyl-diphosphooligosaccharide--protein glycosyltransferase subunit 4</fullName>
    </recommendedName>
</protein>
<dbReference type="Proteomes" id="UP001302367">
    <property type="component" value="Chromosome 5"/>
</dbReference>
<sequence length="75" mass="7676">MISDGSLYTLALFLGFAAVLMIVVYHFLEVNSDEHQSLLAQTSAVTGATSTKGSTGTIKDSAAGLAGKLNNAVVS</sequence>
<dbReference type="GO" id="GO:0008250">
    <property type="term" value="C:oligosaccharyltransferase complex"/>
    <property type="evidence" value="ECO:0007669"/>
    <property type="project" value="TreeGrafter"/>
</dbReference>
<dbReference type="InterPro" id="IPR018943">
    <property type="entry name" value="Oligosaccaryltransferase"/>
</dbReference>
<feature type="transmembrane region" description="Helical" evidence="9">
    <location>
        <begin position="6"/>
        <end position="28"/>
    </location>
</feature>
<evidence type="ECO:0000256" key="9">
    <source>
        <dbReference type="SAM" id="Phobius"/>
    </source>
</evidence>
<reference evidence="10 12" key="1">
    <citation type="submission" date="2015-10" db="EMBL/GenBank/DDBJ databases">
        <title>The cercosporin biosynthetic gene cluster was horizontally transferred to several fungal lineages and shown to be expanded in Cercospora beticola based on microsynteny with recipient genomes.</title>
        <authorList>
            <person name="De Jonge R."/>
            <person name="Ebert M.K."/>
            <person name="Suttle J.C."/>
            <person name="Jurick Ii W.M."/>
            <person name="Secor G.A."/>
            <person name="Thomma B.P."/>
            <person name="Van De Peer Y."/>
            <person name="Bolton M.D."/>
        </authorList>
    </citation>
    <scope>NUCLEOTIDE SEQUENCE [LARGE SCALE GENOMIC DNA]</scope>
    <source>
        <strain evidence="10 12">09-40</strain>
    </source>
</reference>
<evidence type="ECO:0000256" key="4">
    <source>
        <dbReference type="ARBA" id="ARBA00022692"/>
    </source>
</evidence>
<keyword evidence="5" id="KW-0256">Endoplasmic reticulum</keyword>
<evidence type="ECO:0000256" key="3">
    <source>
        <dbReference type="ARBA" id="ARBA00017662"/>
    </source>
</evidence>
<keyword evidence="8 9" id="KW-0472">Membrane</keyword>
<proteinExistence type="inferred from homology"/>
<evidence type="ECO:0000256" key="6">
    <source>
        <dbReference type="ARBA" id="ARBA00022968"/>
    </source>
</evidence>
<dbReference type="Proteomes" id="UP000230605">
    <property type="component" value="Chromosome 5"/>
</dbReference>
<dbReference type="InterPro" id="IPR051307">
    <property type="entry name" value="OST4"/>
</dbReference>
<accession>A0A2G5H954</accession>
<dbReference type="Pfam" id="PF10215">
    <property type="entry name" value="Ost4"/>
    <property type="match status" value="1"/>
</dbReference>
<dbReference type="GO" id="GO:0018279">
    <property type="term" value="P:protein N-linked glycosylation via asparagine"/>
    <property type="evidence" value="ECO:0007669"/>
    <property type="project" value="TreeGrafter"/>
</dbReference>
<dbReference type="OrthoDB" id="2124077at2759"/>
<organism evidence="10 12">
    <name type="scientific">Cercospora beticola</name>
    <name type="common">Sugarbeet leaf spot fungus</name>
    <dbReference type="NCBI Taxonomy" id="122368"/>
    <lineage>
        <taxon>Eukaryota</taxon>
        <taxon>Fungi</taxon>
        <taxon>Dikarya</taxon>
        <taxon>Ascomycota</taxon>
        <taxon>Pezizomycotina</taxon>
        <taxon>Dothideomycetes</taxon>
        <taxon>Dothideomycetidae</taxon>
        <taxon>Mycosphaerellales</taxon>
        <taxon>Mycosphaerellaceae</taxon>
        <taxon>Cercospora</taxon>
    </lineage>
</organism>
<keyword evidence="7 9" id="KW-1133">Transmembrane helix</keyword>
<dbReference type="AlphaFoldDB" id="A0A2G5H954"/>
<evidence type="ECO:0000313" key="11">
    <source>
        <dbReference type="EMBL" id="WPB03218.1"/>
    </source>
</evidence>
<evidence type="ECO:0000256" key="2">
    <source>
        <dbReference type="ARBA" id="ARBA00007685"/>
    </source>
</evidence>
<keyword evidence="4 9" id="KW-0812">Transmembrane</keyword>
<keyword evidence="6" id="KW-0735">Signal-anchor</keyword>
<evidence type="ECO:0000256" key="1">
    <source>
        <dbReference type="ARBA" id="ARBA00004643"/>
    </source>
</evidence>
<gene>
    <name evidence="10" type="ORF">CB0940_07281</name>
    <name evidence="11" type="ORF">RHO25_007855</name>
</gene>
<dbReference type="EMBL" id="LKMD01000108">
    <property type="protein sequence ID" value="PIA89056.1"/>
    <property type="molecule type" value="Genomic_DNA"/>
</dbReference>
<dbReference type="PANTHER" id="PTHR48164:SF1">
    <property type="entry name" value="DOLICHYL-DIPHOSPHOOLIGOSACCHARIDE--PROTEIN GLYCOSYLTRANSFERASE SUBUNIT 4"/>
    <property type="match status" value="1"/>
</dbReference>
<keyword evidence="13" id="KW-1185">Reference proteome</keyword>
<comment type="subcellular location">
    <subcellularLocation>
        <location evidence="1">Endoplasmic reticulum membrane</location>
        <topology evidence="1">Single-pass type III membrane protein</topology>
    </subcellularLocation>
</comment>
<evidence type="ECO:0000313" key="10">
    <source>
        <dbReference type="EMBL" id="PIA89056.1"/>
    </source>
</evidence>
<evidence type="ECO:0000313" key="13">
    <source>
        <dbReference type="Proteomes" id="UP001302367"/>
    </source>
</evidence>
<dbReference type="SUPFAM" id="SSF103464">
    <property type="entry name" value="Oligosaccharyltransferase subunit ost4p"/>
    <property type="match status" value="1"/>
</dbReference>
<evidence type="ECO:0000313" key="12">
    <source>
        <dbReference type="Proteomes" id="UP000230605"/>
    </source>
</evidence>
<dbReference type="InterPro" id="IPR036330">
    <property type="entry name" value="Ost4p_sf"/>
</dbReference>
<dbReference type="PANTHER" id="PTHR48164">
    <property type="entry name" value="DOLICHYL-DIPHOSPHOOLIGOSACCHARIDE--PROTEIN GLYCOSYLTRANSFERASE SUBUNIT 4"/>
    <property type="match status" value="1"/>
</dbReference>
<dbReference type="EMBL" id="CP134188">
    <property type="protein sequence ID" value="WPB03218.1"/>
    <property type="molecule type" value="Genomic_DNA"/>
</dbReference>
<name>A0A2G5H954_CERBT</name>